<evidence type="ECO:0000256" key="5">
    <source>
        <dbReference type="ARBA" id="ARBA00022917"/>
    </source>
</evidence>
<evidence type="ECO:0000256" key="2">
    <source>
        <dbReference type="ARBA" id="ARBA00022475"/>
    </source>
</evidence>
<dbReference type="SUPFAM" id="SSF54980">
    <property type="entry name" value="EF-G C-terminal domain-like"/>
    <property type="match status" value="2"/>
</dbReference>
<evidence type="ECO:0000256" key="10">
    <source>
        <dbReference type="ARBA" id="ARBA00061052"/>
    </source>
</evidence>
<evidence type="ECO:0000256" key="8">
    <source>
        <dbReference type="ARBA" id="ARBA00050293"/>
    </source>
</evidence>
<dbReference type="AlphaFoldDB" id="A0A2G9YK07"/>
<accession>A0A2G9YK07</accession>
<dbReference type="NCBIfam" id="TIGR01393">
    <property type="entry name" value="lepA"/>
    <property type="match status" value="1"/>
</dbReference>
<dbReference type="InterPro" id="IPR009000">
    <property type="entry name" value="Transl_B-barrel_sf"/>
</dbReference>
<dbReference type="InterPro" id="IPR035647">
    <property type="entry name" value="EFG_III/V"/>
</dbReference>
<keyword evidence="3 12" id="KW-0547">Nucleotide-binding</keyword>
<evidence type="ECO:0000256" key="9">
    <source>
        <dbReference type="ARBA" id="ARBA00057626"/>
    </source>
</evidence>
<dbReference type="InterPro" id="IPR000795">
    <property type="entry name" value="T_Tr_GTP-bd_dom"/>
</dbReference>
<dbReference type="PROSITE" id="PS51722">
    <property type="entry name" value="G_TR_2"/>
    <property type="match status" value="1"/>
</dbReference>
<dbReference type="Gene3D" id="3.30.70.870">
    <property type="entry name" value="Elongation Factor G (Translational Gtpase), domain 3"/>
    <property type="match status" value="1"/>
</dbReference>
<evidence type="ECO:0000256" key="1">
    <source>
        <dbReference type="ARBA" id="ARBA00005454"/>
    </source>
</evidence>
<proteinExistence type="inferred from homology"/>
<evidence type="ECO:0000256" key="3">
    <source>
        <dbReference type="ARBA" id="ARBA00022741"/>
    </source>
</evidence>
<dbReference type="PRINTS" id="PR00315">
    <property type="entry name" value="ELONGATNFCT"/>
</dbReference>
<dbReference type="CDD" id="cd03709">
    <property type="entry name" value="lepA_C"/>
    <property type="match status" value="1"/>
</dbReference>
<dbReference type="GO" id="GO:0045727">
    <property type="term" value="P:positive regulation of translation"/>
    <property type="evidence" value="ECO:0007669"/>
    <property type="project" value="UniProtKB-UniRule"/>
</dbReference>
<keyword evidence="14" id="KW-0251">Elongation factor</keyword>
<feature type="domain" description="Tr-type G" evidence="13">
    <location>
        <begin position="4"/>
        <end position="186"/>
    </location>
</feature>
<dbReference type="EC" id="3.6.5.n1" evidence="11 12"/>
<dbReference type="InterPro" id="IPR005225">
    <property type="entry name" value="Small_GTP-bd"/>
</dbReference>
<dbReference type="CDD" id="cd01890">
    <property type="entry name" value="LepA"/>
    <property type="match status" value="1"/>
</dbReference>
<sequence>MDKSLIRNFSIIAHIDHGKSTLADRILELTGAVDKRHKGSQLLDDMDLERERGITIKASMVRLAYHAKDGKDYLLNLIDTPGHVDFTYEVSKSLAACEGAVLLIDAGQGIEAQTVANYYLAMENDLEIIPVINKVDLTAIDLPKVKKQIVSVLGFKEEDIILASAKEGIGIKDILERVIQVIPAPSGEITNPLKALVFDCRFDPYKGVVIFCKVVDGSITVNTQLKMMHSGAIYKIEELGVFKDLKYSVVNSLSCGEVGYFTANIREPRGIIIGDTITDVKNPCVDVFPGYRQPRPLVFCGIYPVNPGDFTNLRDAIDKLRLSDASFVFEPENSQSFGSGFRCGFLGLLHMEIIEERLEREYNLNLILTVPNVVYRVIKKDGEIIEVDTPVKLPESSDIEEAQEPYVSLLMIIPVEAIEVVCDFTKSRRGVFQSKEYLSEDKVKLTFQIPLSEIIVDFYDRIKSLTRGYGSLDYEFKDYLPTKLVKLDIILNSQLCDAFSSLMYKEKAYARARTLVSKLKELIPRQLFEISIQAAVGNQILASEKVRPMGKHATSKCSGGDITRKRKLWDIQKRGKKRLKQFGKVEIPQEAFLEVLKI</sequence>
<comment type="subcellular location">
    <subcellularLocation>
        <location evidence="12">Cell membrane</location>
        <topology evidence="12">Peripheral membrane protein</topology>
        <orientation evidence="12">Cytoplasmic side</orientation>
    </subcellularLocation>
</comment>
<dbReference type="PANTHER" id="PTHR43512:SF4">
    <property type="entry name" value="TRANSLATION FACTOR GUF1 HOMOLOG, CHLOROPLASTIC"/>
    <property type="match status" value="1"/>
</dbReference>
<keyword evidence="5 12" id="KW-0648">Protein biosynthesis</keyword>
<dbReference type="Gene3D" id="2.40.30.10">
    <property type="entry name" value="Translation factors"/>
    <property type="match status" value="1"/>
</dbReference>
<keyword evidence="7 12" id="KW-0472">Membrane</keyword>
<dbReference type="InterPro" id="IPR006297">
    <property type="entry name" value="EF-4"/>
</dbReference>
<dbReference type="GO" id="GO:0005525">
    <property type="term" value="F:GTP binding"/>
    <property type="evidence" value="ECO:0007669"/>
    <property type="project" value="UniProtKB-UniRule"/>
</dbReference>
<evidence type="ECO:0000259" key="13">
    <source>
        <dbReference type="PROSITE" id="PS51722"/>
    </source>
</evidence>
<dbReference type="Gene3D" id="3.30.70.240">
    <property type="match status" value="1"/>
</dbReference>
<dbReference type="InterPro" id="IPR027417">
    <property type="entry name" value="P-loop_NTPase"/>
</dbReference>
<comment type="similarity">
    <text evidence="10">Belongs to the GTP-binding elongation factor family. LepA subfamily.</text>
</comment>
<evidence type="ECO:0000256" key="6">
    <source>
        <dbReference type="ARBA" id="ARBA00023134"/>
    </source>
</evidence>
<reference evidence="14 15" key="1">
    <citation type="submission" date="2017-09" db="EMBL/GenBank/DDBJ databases">
        <title>Depth-based differentiation of microbial function through sediment-hosted aquifers and enrichment of novel symbionts in the deep terrestrial subsurface.</title>
        <authorList>
            <person name="Probst A.J."/>
            <person name="Ladd B."/>
            <person name="Jarett J.K."/>
            <person name="Geller-Mcgrath D.E."/>
            <person name="Sieber C.M."/>
            <person name="Emerson J.B."/>
            <person name="Anantharaman K."/>
            <person name="Thomas B.C."/>
            <person name="Malmstrom R."/>
            <person name="Stieglmeier M."/>
            <person name="Klingl A."/>
            <person name="Woyke T."/>
            <person name="Ryan C.M."/>
            <person name="Banfield J.F."/>
        </authorList>
    </citation>
    <scope>NUCLEOTIDE SEQUENCE [LARGE SCALE GENOMIC DNA]</scope>
    <source>
        <strain evidence="14">CG23_combo_of_CG06-09_8_20_14_all_41_10</strain>
    </source>
</reference>
<dbReference type="InterPro" id="IPR013842">
    <property type="entry name" value="LepA_CTD"/>
</dbReference>
<keyword evidence="2 12" id="KW-1003">Cell membrane</keyword>
<dbReference type="SUPFAM" id="SSF50447">
    <property type="entry name" value="Translation proteins"/>
    <property type="match status" value="1"/>
</dbReference>
<dbReference type="Proteomes" id="UP000231292">
    <property type="component" value="Unassembled WGS sequence"/>
</dbReference>
<dbReference type="Pfam" id="PF00009">
    <property type="entry name" value="GTP_EFTU"/>
    <property type="match status" value="1"/>
</dbReference>
<comment type="similarity">
    <text evidence="1 12">Belongs to the TRAFAC class translation factor GTPase superfamily. Classic translation factor GTPase family. LepA subfamily.</text>
</comment>
<feature type="binding site" evidence="12">
    <location>
        <begin position="16"/>
        <end position="21"/>
    </location>
    <ligand>
        <name>GTP</name>
        <dbReference type="ChEBI" id="CHEBI:37565"/>
    </ligand>
</feature>
<dbReference type="Gene3D" id="3.30.70.2570">
    <property type="entry name" value="Elongation factor 4, C-terminal domain"/>
    <property type="match status" value="1"/>
</dbReference>
<comment type="catalytic activity">
    <reaction evidence="8 12">
        <text>GTP + H2O = GDP + phosphate + H(+)</text>
        <dbReference type="Rhea" id="RHEA:19669"/>
        <dbReference type="ChEBI" id="CHEBI:15377"/>
        <dbReference type="ChEBI" id="CHEBI:15378"/>
        <dbReference type="ChEBI" id="CHEBI:37565"/>
        <dbReference type="ChEBI" id="CHEBI:43474"/>
        <dbReference type="ChEBI" id="CHEBI:58189"/>
        <dbReference type="EC" id="3.6.5.n1"/>
    </reaction>
</comment>
<dbReference type="Gene3D" id="3.40.50.300">
    <property type="entry name" value="P-loop containing nucleotide triphosphate hydrolases"/>
    <property type="match status" value="1"/>
</dbReference>
<gene>
    <name evidence="12 14" type="primary">lepA</name>
    <name evidence="14" type="ORF">COX41_05940</name>
</gene>
<evidence type="ECO:0000256" key="4">
    <source>
        <dbReference type="ARBA" id="ARBA00022801"/>
    </source>
</evidence>
<protein>
    <recommendedName>
        <fullName evidence="11 12">Elongation factor 4</fullName>
        <shortName evidence="12">EF-4</shortName>
        <ecNumber evidence="11 12">3.6.5.n1</ecNumber>
    </recommendedName>
    <alternativeName>
        <fullName evidence="12">Ribosomal back-translocase LepA</fullName>
    </alternativeName>
</protein>
<dbReference type="GO" id="GO:0005886">
    <property type="term" value="C:plasma membrane"/>
    <property type="evidence" value="ECO:0007669"/>
    <property type="project" value="UniProtKB-SubCell"/>
</dbReference>
<organism evidence="14 15">
    <name type="scientific">Candidatus Sherwoodlollariibacterium unditelluris</name>
    <dbReference type="NCBI Taxonomy" id="1974757"/>
    <lineage>
        <taxon>Bacteria</taxon>
        <taxon>Pseudomonadati</taxon>
        <taxon>Candidatus Omnitrophota</taxon>
        <taxon>Candidatus Sherwoodlollariibacterium</taxon>
    </lineage>
</organism>
<dbReference type="GO" id="GO:0003924">
    <property type="term" value="F:GTPase activity"/>
    <property type="evidence" value="ECO:0007669"/>
    <property type="project" value="UniProtKB-UniRule"/>
</dbReference>
<dbReference type="PANTHER" id="PTHR43512">
    <property type="entry name" value="TRANSLATION FACTOR GUF1-RELATED"/>
    <property type="match status" value="1"/>
</dbReference>
<name>A0A2G9YK07_9BACT</name>
<dbReference type="SUPFAM" id="SSF52540">
    <property type="entry name" value="P-loop containing nucleoside triphosphate hydrolases"/>
    <property type="match status" value="1"/>
</dbReference>
<evidence type="ECO:0000313" key="14">
    <source>
        <dbReference type="EMBL" id="PIP18861.1"/>
    </source>
</evidence>
<evidence type="ECO:0000313" key="15">
    <source>
        <dbReference type="Proteomes" id="UP000231292"/>
    </source>
</evidence>
<evidence type="ECO:0000256" key="11">
    <source>
        <dbReference type="ARBA" id="ARBA00066744"/>
    </source>
</evidence>
<dbReference type="Pfam" id="PF00679">
    <property type="entry name" value="EFG_C"/>
    <property type="match status" value="1"/>
</dbReference>
<dbReference type="Pfam" id="PF06421">
    <property type="entry name" value="LepA_C"/>
    <property type="match status" value="1"/>
</dbReference>
<keyword evidence="6 12" id="KW-0342">GTP-binding</keyword>
<dbReference type="EMBL" id="PCRK01000155">
    <property type="protein sequence ID" value="PIP18861.1"/>
    <property type="molecule type" value="Genomic_DNA"/>
</dbReference>
<evidence type="ECO:0000256" key="12">
    <source>
        <dbReference type="HAMAP-Rule" id="MF_00071"/>
    </source>
</evidence>
<dbReference type="NCBIfam" id="TIGR00231">
    <property type="entry name" value="small_GTP"/>
    <property type="match status" value="1"/>
</dbReference>
<dbReference type="InterPro" id="IPR000640">
    <property type="entry name" value="EFG_V-like"/>
</dbReference>
<dbReference type="FunFam" id="3.30.70.870:FF:000004">
    <property type="entry name" value="Translation factor GUF1, mitochondrial"/>
    <property type="match status" value="1"/>
</dbReference>
<dbReference type="InterPro" id="IPR038363">
    <property type="entry name" value="LepA_C_sf"/>
</dbReference>
<comment type="function">
    <text evidence="9 12">Required for accurate and efficient protein synthesis under certain stress conditions. May act as a fidelity factor of the translation reaction, by catalyzing a one-codon backward translocation of tRNAs on improperly translocated ribosomes. Back-translocation proceeds from a post-translocation (POST) complex to a pre-translocation (PRE) complex, thus giving elongation factor G a second chance to translocate the tRNAs correctly. Binds to ribosomes in a GTP-dependent manner.</text>
</comment>
<dbReference type="GO" id="GO:0003746">
    <property type="term" value="F:translation elongation factor activity"/>
    <property type="evidence" value="ECO:0007669"/>
    <property type="project" value="UniProtKB-UniRule"/>
</dbReference>
<evidence type="ECO:0000256" key="7">
    <source>
        <dbReference type="ARBA" id="ARBA00023136"/>
    </source>
</evidence>
<dbReference type="FunFam" id="3.40.50.300:FF:000078">
    <property type="entry name" value="Elongation factor 4"/>
    <property type="match status" value="1"/>
</dbReference>
<feature type="binding site" evidence="12">
    <location>
        <begin position="133"/>
        <end position="136"/>
    </location>
    <ligand>
        <name>GTP</name>
        <dbReference type="ChEBI" id="CHEBI:37565"/>
    </ligand>
</feature>
<dbReference type="FunFam" id="3.30.70.2570:FF:000001">
    <property type="entry name" value="Translation factor GUF1, mitochondrial"/>
    <property type="match status" value="1"/>
</dbReference>
<dbReference type="InterPro" id="IPR035654">
    <property type="entry name" value="LepA_IV"/>
</dbReference>
<keyword evidence="4 12" id="KW-0378">Hydrolase</keyword>
<comment type="caution">
    <text evidence="14">The sequence shown here is derived from an EMBL/GenBank/DDBJ whole genome shotgun (WGS) entry which is preliminary data.</text>
</comment>
<dbReference type="GO" id="GO:0043022">
    <property type="term" value="F:ribosome binding"/>
    <property type="evidence" value="ECO:0007669"/>
    <property type="project" value="UniProtKB-UniRule"/>
</dbReference>
<dbReference type="HAMAP" id="MF_00071">
    <property type="entry name" value="LepA"/>
    <property type="match status" value="1"/>
</dbReference>